<evidence type="ECO:0000313" key="1">
    <source>
        <dbReference type="EMBL" id="MCI68598.1"/>
    </source>
</evidence>
<dbReference type="EMBL" id="LXQA010739349">
    <property type="protein sequence ID" value="MCI68598.1"/>
    <property type="molecule type" value="Genomic_DNA"/>
</dbReference>
<feature type="non-terminal residue" evidence="1">
    <location>
        <position position="45"/>
    </location>
</feature>
<keyword evidence="2" id="KW-1185">Reference proteome</keyword>
<sequence length="45" mass="4531">SDSEVHIASDQPVLVCSSTGLEVDSAPYGVAAEQQEVAEASIVAA</sequence>
<accession>A0A392U6B8</accession>
<feature type="non-terminal residue" evidence="1">
    <location>
        <position position="1"/>
    </location>
</feature>
<comment type="caution">
    <text evidence="1">The sequence shown here is derived from an EMBL/GenBank/DDBJ whole genome shotgun (WGS) entry which is preliminary data.</text>
</comment>
<proteinExistence type="predicted"/>
<name>A0A392U6B8_9FABA</name>
<organism evidence="1 2">
    <name type="scientific">Trifolium medium</name>
    <dbReference type="NCBI Taxonomy" id="97028"/>
    <lineage>
        <taxon>Eukaryota</taxon>
        <taxon>Viridiplantae</taxon>
        <taxon>Streptophyta</taxon>
        <taxon>Embryophyta</taxon>
        <taxon>Tracheophyta</taxon>
        <taxon>Spermatophyta</taxon>
        <taxon>Magnoliopsida</taxon>
        <taxon>eudicotyledons</taxon>
        <taxon>Gunneridae</taxon>
        <taxon>Pentapetalae</taxon>
        <taxon>rosids</taxon>
        <taxon>fabids</taxon>
        <taxon>Fabales</taxon>
        <taxon>Fabaceae</taxon>
        <taxon>Papilionoideae</taxon>
        <taxon>50 kb inversion clade</taxon>
        <taxon>NPAAA clade</taxon>
        <taxon>Hologalegina</taxon>
        <taxon>IRL clade</taxon>
        <taxon>Trifolieae</taxon>
        <taxon>Trifolium</taxon>
    </lineage>
</organism>
<reference evidence="1 2" key="1">
    <citation type="journal article" date="2018" name="Front. Plant Sci.">
        <title>Red Clover (Trifolium pratense) and Zigzag Clover (T. medium) - A Picture of Genomic Similarities and Differences.</title>
        <authorList>
            <person name="Dluhosova J."/>
            <person name="Istvanek J."/>
            <person name="Nedelnik J."/>
            <person name="Repkova J."/>
        </authorList>
    </citation>
    <scope>NUCLEOTIDE SEQUENCE [LARGE SCALE GENOMIC DNA]</scope>
    <source>
        <strain evidence="2">cv. 10/8</strain>
        <tissue evidence="1">Leaf</tissue>
    </source>
</reference>
<dbReference type="Proteomes" id="UP000265520">
    <property type="component" value="Unassembled WGS sequence"/>
</dbReference>
<dbReference type="AlphaFoldDB" id="A0A392U6B8"/>
<evidence type="ECO:0000313" key="2">
    <source>
        <dbReference type="Proteomes" id="UP000265520"/>
    </source>
</evidence>
<protein>
    <submittedName>
        <fullName evidence="1">Uncharacterized protein</fullName>
    </submittedName>
</protein>